<reference evidence="1 2" key="1">
    <citation type="journal article" date="2015" name="Biotechnol. Biofuels">
        <title>Enhanced degradation of softwood versus hardwood by the white-rot fungus Pycnoporus coccineus.</title>
        <authorList>
            <person name="Couturier M."/>
            <person name="Navarro D."/>
            <person name="Chevret D."/>
            <person name="Henrissat B."/>
            <person name="Piumi F."/>
            <person name="Ruiz-Duenas F.J."/>
            <person name="Martinez A.T."/>
            <person name="Grigoriev I.V."/>
            <person name="Riley R."/>
            <person name="Lipzen A."/>
            <person name="Berrin J.G."/>
            <person name="Master E.R."/>
            <person name="Rosso M.N."/>
        </authorList>
    </citation>
    <scope>NUCLEOTIDE SEQUENCE [LARGE SCALE GENOMIC DNA]</scope>
    <source>
        <strain evidence="1 2">BRFM310</strain>
    </source>
</reference>
<evidence type="ECO:0000313" key="2">
    <source>
        <dbReference type="Proteomes" id="UP000193067"/>
    </source>
</evidence>
<dbReference type="OrthoDB" id="2804548at2759"/>
<gene>
    <name evidence="1" type="ORF">PYCCODRAFT_1331285</name>
</gene>
<keyword evidence="2" id="KW-1185">Reference proteome</keyword>
<feature type="non-terminal residue" evidence="1">
    <location>
        <position position="1"/>
    </location>
</feature>
<dbReference type="EMBL" id="KZ084248">
    <property type="protein sequence ID" value="OSC96180.1"/>
    <property type="molecule type" value="Genomic_DNA"/>
</dbReference>
<protein>
    <submittedName>
        <fullName evidence="1">Uncharacterized protein</fullName>
    </submittedName>
</protein>
<dbReference type="AlphaFoldDB" id="A0A1Y2I721"/>
<name>A0A1Y2I721_TRAC3</name>
<accession>A0A1Y2I721</accession>
<proteinExistence type="predicted"/>
<feature type="non-terminal residue" evidence="1">
    <location>
        <position position="138"/>
    </location>
</feature>
<evidence type="ECO:0000313" key="1">
    <source>
        <dbReference type="EMBL" id="OSC96180.1"/>
    </source>
</evidence>
<dbReference type="Proteomes" id="UP000193067">
    <property type="component" value="Unassembled WGS sequence"/>
</dbReference>
<organism evidence="1 2">
    <name type="scientific">Trametes coccinea (strain BRFM310)</name>
    <name type="common">Pycnoporus coccineus</name>
    <dbReference type="NCBI Taxonomy" id="1353009"/>
    <lineage>
        <taxon>Eukaryota</taxon>
        <taxon>Fungi</taxon>
        <taxon>Dikarya</taxon>
        <taxon>Basidiomycota</taxon>
        <taxon>Agaricomycotina</taxon>
        <taxon>Agaricomycetes</taxon>
        <taxon>Polyporales</taxon>
        <taxon>Polyporaceae</taxon>
        <taxon>Trametes</taxon>
    </lineage>
</organism>
<sequence length="138" mass="15802">DERALGEAAYDEEEDGVVPHGARVSEHVAPTMFTDDGIDQQEVTRSVEDAYGDQTRVAQMYETMPVRNIRLSTLREWYQGIEDTLAMHTLKQKNKIIIDKEFLVNTHDLNVSWTCAGTFLDYRQIVGRRAEMDVLLPN</sequence>